<feature type="domain" description="D-isomer specific 2-hydroxyacid dehydrogenase NAD-binding" evidence="6">
    <location>
        <begin position="119"/>
        <end position="296"/>
    </location>
</feature>
<accession>A0A839AK81</accession>
<reference evidence="7 8" key="1">
    <citation type="submission" date="2020-07" db="EMBL/GenBank/DDBJ databases">
        <title>Stappia sp., F7233, whole genome shotgun sequencing project.</title>
        <authorList>
            <person name="Jiang S."/>
            <person name="Liu Z.W."/>
            <person name="Du Z.J."/>
        </authorList>
    </citation>
    <scope>NUCLEOTIDE SEQUENCE [LARGE SCALE GENOMIC DNA]</scope>
    <source>
        <strain evidence="7 8">F7233</strain>
    </source>
</reference>
<dbReference type="EMBL" id="JACFXV010000067">
    <property type="protein sequence ID" value="MBA5779438.1"/>
    <property type="molecule type" value="Genomic_DNA"/>
</dbReference>
<feature type="domain" description="D-isomer specific 2-hydroxyacid dehydrogenase catalytic" evidence="5">
    <location>
        <begin position="51"/>
        <end position="328"/>
    </location>
</feature>
<protein>
    <submittedName>
        <fullName evidence="7">C-terminal binding protein</fullName>
    </submittedName>
</protein>
<dbReference type="Pfam" id="PF02826">
    <property type="entry name" value="2-Hacid_dh_C"/>
    <property type="match status" value="1"/>
</dbReference>
<dbReference type="PANTHER" id="PTHR43761">
    <property type="entry name" value="D-ISOMER SPECIFIC 2-HYDROXYACID DEHYDROGENASE FAMILY PROTEIN (AFU_ORTHOLOGUE AFUA_1G13630)"/>
    <property type="match status" value="1"/>
</dbReference>
<dbReference type="GO" id="GO:0016616">
    <property type="term" value="F:oxidoreductase activity, acting on the CH-OH group of donors, NAD or NADP as acceptor"/>
    <property type="evidence" value="ECO:0007669"/>
    <property type="project" value="InterPro"/>
</dbReference>
<dbReference type="PROSITE" id="PS00670">
    <property type="entry name" value="D_2_HYDROXYACID_DH_2"/>
    <property type="match status" value="1"/>
</dbReference>
<dbReference type="InterPro" id="IPR036291">
    <property type="entry name" value="NAD(P)-bd_dom_sf"/>
</dbReference>
<evidence type="ECO:0000259" key="6">
    <source>
        <dbReference type="Pfam" id="PF02826"/>
    </source>
</evidence>
<evidence type="ECO:0000259" key="5">
    <source>
        <dbReference type="Pfam" id="PF00389"/>
    </source>
</evidence>
<dbReference type="AlphaFoldDB" id="A0A839AK81"/>
<dbReference type="InterPro" id="IPR006139">
    <property type="entry name" value="D-isomer_2_OHA_DH_cat_dom"/>
</dbReference>
<keyword evidence="8" id="KW-1185">Reference proteome</keyword>
<name>A0A839AK81_9HYPH</name>
<sequence>MRAETDILQKVPVAAVLEPGYADYSTERATLRPFGADILAVARDQDAVSTLKDRNVFAVLVRERRIDRAFYEDFPSLRLIVRYGVGVDNVDVKRASERGIYVANIPDYGAENEVSDHAVALYLAVARRVVSRDAEVRAGAWGVAQAKPVPGHRGATLGLIGFGRIARAACTRFRALGFSRVLVSDPHLDAETALAWEVESVDLGDLCREADVVSLHTPLTTETRHILDAARIASMKQDAIVLNVSRGGLIDEAALADALISGRLFGAGLDVFEQEPPAPTNPLFKAPNTVLSDHCGWYSEASVRELQTKAAEELARVLSGHAPRNWVNPW</sequence>
<keyword evidence="3" id="KW-0520">NAD</keyword>
<dbReference type="PROSITE" id="PS00671">
    <property type="entry name" value="D_2_HYDROXYACID_DH_3"/>
    <property type="match status" value="1"/>
</dbReference>
<dbReference type="SUPFAM" id="SSF51735">
    <property type="entry name" value="NAD(P)-binding Rossmann-fold domains"/>
    <property type="match status" value="1"/>
</dbReference>
<evidence type="ECO:0000313" key="8">
    <source>
        <dbReference type="Proteomes" id="UP000541109"/>
    </source>
</evidence>
<comment type="caution">
    <text evidence="7">The sequence shown here is derived from an EMBL/GenBank/DDBJ whole genome shotgun (WGS) entry which is preliminary data.</text>
</comment>
<dbReference type="CDD" id="cd05299">
    <property type="entry name" value="CtBP_dh"/>
    <property type="match status" value="1"/>
</dbReference>
<evidence type="ECO:0000256" key="2">
    <source>
        <dbReference type="ARBA" id="ARBA00023002"/>
    </source>
</evidence>
<dbReference type="PANTHER" id="PTHR43761:SF1">
    <property type="entry name" value="D-ISOMER SPECIFIC 2-HYDROXYACID DEHYDROGENASE CATALYTIC DOMAIN-CONTAINING PROTEIN-RELATED"/>
    <property type="match status" value="1"/>
</dbReference>
<keyword evidence="2 4" id="KW-0560">Oxidoreductase</keyword>
<evidence type="ECO:0000256" key="3">
    <source>
        <dbReference type="ARBA" id="ARBA00023027"/>
    </source>
</evidence>
<dbReference type="Pfam" id="PF00389">
    <property type="entry name" value="2-Hacid_dh"/>
    <property type="match status" value="1"/>
</dbReference>
<evidence type="ECO:0000313" key="7">
    <source>
        <dbReference type="EMBL" id="MBA5779438.1"/>
    </source>
</evidence>
<dbReference type="InterPro" id="IPR050418">
    <property type="entry name" value="D-iso_2-hydroxyacid_DH_PdxB"/>
</dbReference>
<dbReference type="InterPro" id="IPR043322">
    <property type="entry name" value="CtBP"/>
</dbReference>
<dbReference type="GO" id="GO:0051287">
    <property type="term" value="F:NAD binding"/>
    <property type="evidence" value="ECO:0007669"/>
    <property type="project" value="InterPro"/>
</dbReference>
<dbReference type="FunFam" id="3.40.50.720:FF:000203">
    <property type="entry name" value="D-3-phosphoglycerate dehydrogenase (SerA)"/>
    <property type="match status" value="1"/>
</dbReference>
<dbReference type="InterPro" id="IPR029753">
    <property type="entry name" value="D-isomer_DH_CS"/>
</dbReference>
<dbReference type="SUPFAM" id="SSF52283">
    <property type="entry name" value="Formate/glycerate dehydrogenase catalytic domain-like"/>
    <property type="match status" value="1"/>
</dbReference>
<organism evidence="7 8">
    <name type="scientific">Stappia albiluteola</name>
    <dbReference type="NCBI Taxonomy" id="2758565"/>
    <lineage>
        <taxon>Bacteria</taxon>
        <taxon>Pseudomonadati</taxon>
        <taxon>Pseudomonadota</taxon>
        <taxon>Alphaproteobacteria</taxon>
        <taxon>Hyphomicrobiales</taxon>
        <taxon>Stappiaceae</taxon>
        <taxon>Stappia</taxon>
    </lineage>
</organism>
<evidence type="ECO:0000256" key="1">
    <source>
        <dbReference type="ARBA" id="ARBA00005854"/>
    </source>
</evidence>
<comment type="similarity">
    <text evidence="1 4">Belongs to the D-isomer specific 2-hydroxyacid dehydrogenase family.</text>
</comment>
<evidence type="ECO:0000256" key="4">
    <source>
        <dbReference type="RuleBase" id="RU003719"/>
    </source>
</evidence>
<proteinExistence type="inferred from homology"/>
<dbReference type="Proteomes" id="UP000541109">
    <property type="component" value="Unassembled WGS sequence"/>
</dbReference>
<dbReference type="InterPro" id="IPR006140">
    <property type="entry name" value="D-isomer_DH_NAD-bd"/>
</dbReference>
<dbReference type="GO" id="GO:0003714">
    <property type="term" value="F:transcription corepressor activity"/>
    <property type="evidence" value="ECO:0007669"/>
    <property type="project" value="InterPro"/>
</dbReference>
<gene>
    <name evidence="7" type="ORF">H2509_20090</name>
</gene>
<dbReference type="RefSeq" id="WP_182168257.1">
    <property type="nucleotide sequence ID" value="NZ_JACFXV010000067.1"/>
</dbReference>
<dbReference type="Gene3D" id="3.40.50.720">
    <property type="entry name" value="NAD(P)-binding Rossmann-like Domain"/>
    <property type="match status" value="2"/>
</dbReference>